<dbReference type="AlphaFoldDB" id="A0A0C9Z9W0"/>
<keyword evidence="3" id="KW-0223">Dioxygenase</keyword>
<evidence type="ECO:0000256" key="4">
    <source>
        <dbReference type="ARBA" id="ARBA00023002"/>
    </source>
</evidence>
<evidence type="ECO:0000313" key="7">
    <source>
        <dbReference type="EMBL" id="KIK34295.1"/>
    </source>
</evidence>
<feature type="non-terminal residue" evidence="7">
    <location>
        <position position="315"/>
    </location>
</feature>
<evidence type="ECO:0000313" key="8">
    <source>
        <dbReference type="Proteomes" id="UP000054485"/>
    </source>
</evidence>
<dbReference type="EMBL" id="KN835776">
    <property type="protein sequence ID" value="KIK34295.1"/>
    <property type="molecule type" value="Genomic_DNA"/>
</dbReference>
<dbReference type="GO" id="GO:0046872">
    <property type="term" value="F:metal ion binding"/>
    <property type="evidence" value="ECO:0007669"/>
    <property type="project" value="UniProtKB-KW"/>
</dbReference>
<keyword evidence="8" id="KW-1185">Reference proteome</keyword>
<keyword evidence="4" id="KW-0560">Oxidoreductase</keyword>
<protein>
    <recommendedName>
        <fullName evidence="6">2OGFeDO JBP1/TET oxygenase domain-containing protein</fullName>
    </recommendedName>
</protein>
<dbReference type="Pfam" id="PF12851">
    <property type="entry name" value="Tet_JBP"/>
    <property type="match status" value="1"/>
</dbReference>
<dbReference type="InterPro" id="IPR024779">
    <property type="entry name" value="2OGFeDO_JBP1/TET_oxygenase_dom"/>
</dbReference>
<dbReference type="InParanoid" id="A0A0C9Z9W0"/>
<organism evidence="7 8">
    <name type="scientific">Suillus luteus UH-Slu-Lm8-n1</name>
    <dbReference type="NCBI Taxonomy" id="930992"/>
    <lineage>
        <taxon>Eukaryota</taxon>
        <taxon>Fungi</taxon>
        <taxon>Dikarya</taxon>
        <taxon>Basidiomycota</taxon>
        <taxon>Agaricomycotina</taxon>
        <taxon>Agaricomycetes</taxon>
        <taxon>Agaricomycetidae</taxon>
        <taxon>Boletales</taxon>
        <taxon>Suillineae</taxon>
        <taxon>Suillaceae</taxon>
        <taxon>Suillus</taxon>
    </lineage>
</organism>
<evidence type="ECO:0000256" key="5">
    <source>
        <dbReference type="ARBA" id="ARBA00023004"/>
    </source>
</evidence>
<evidence type="ECO:0000256" key="2">
    <source>
        <dbReference type="ARBA" id="ARBA00022723"/>
    </source>
</evidence>
<name>A0A0C9Z9W0_9AGAM</name>
<dbReference type="GO" id="GO:0051213">
    <property type="term" value="F:dioxygenase activity"/>
    <property type="evidence" value="ECO:0007669"/>
    <property type="project" value="UniProtKB-KW"/>
</dbReference>
<proteinExistence type="predicted"/>
<comment type="cofactor">
    <cofactor evidence="1">
        <name>Fe(2+)</name>
        <dbReference type="ChEBI" id="CHEBI:29033"/>
    </cofactor>
</comment>
<sequence>NPLNADSQQREKLAKYFNMPSFGHISEPTTFVDKHGRILAWYLPEILVPDRMEHINSSIKSLRSVLDWSLPKATQEEKCPWRSQCFIIPSGGGECGAGRVTLCPGGFMQRHERLQDHLYQSTSLTKSTVVRDWLSEMTVTEQLFSAITSIIAPDQYLTGAESVSMLKNMVQTPNPVVWPSVFSGIEVIVNRETPYHRDPGASPSVYDLLVSLGRAHKAILDIPDLGAQLRYPPGTMAYILGKVLEHGVLGWGDGERMVIAHFVKDKVHDKQGISRPKFVVARDFLIRVGAGRGLKPVCRKTPRKNGGVGEVAPRQ</sequence>
<gene>
    <name evidence="7" type="ORF">CY34DRAFT_98270</name>
</gene>
<evidence type="ECO:0000256" key="1">
    <source>
        <dbReference type="ARBA" id="ARBA00001954"/>
    </source>
</evidence>
<reference evidence="7 8" key="1">
    <citation type="submission" date="2014-04" db="EMBL/GenBank/DDBJ databases">
        <authorList>
            <consortium name="DOE Joint Genome Institute"/>
            <person name="Kuo A."/>
            <person name="Ruytinx J."/>
            <person name="Rineau F."/>
            <person name="Colpaert J."/>
            <person name="Kohler A."/>
            <person name="Nagy L.G."/>
            <person name="Floudas D."/>
            <person name="Copeland A."/>
            <person name="Barry K.W."/>
            <person name="Cichocki N."/>
            <person name="Veneault-Fourrey C."/>
            <person name="LaButti K."/>
            <person name="Lindquist E.A."/>
            <person name="Lipzen A."/>
            <person name="Lundell T."/>
            <person name="Morin E."/>
            <person name="Murat C."/>
            <person name="Sun H."/>
            <person name="Tunlid A."/>
            <person name="Henrissat B."/>
            <person name="Grigoriev I.V."/>
            <person name="Hibbett D.S."/>
            <person name="Martin F."/>
            <person name="Nordberg H.P."/>
            <person name="Cantor M.N."/>
            <person name="Hua S.X."/>
        </authorList>
    </citation>
    <scope>NUCLEOTIDE SEQUENCE [LARGE SCALE GENOMIC DNA]</scope>
    <source>
        <strain evidence="7 8">UH-Slu-Lm8-n1</strain>
    </source>
</reference>
<reference evidence="8" key="2">
    <citation type="submission" date="2015-01" db="EMBL/GenBank/DDBJ databases">
        <title>Evolutionary Origins and Diversification of the Mycorrhizal Mutualists.</title>
        <authorList>
            <consortium name="DOE Joint Genome Institute"/>
            <consortium name="Mycorrhizal Genomics Consortium"/>
            <person name="Kohler A."/>
            <person name="Kuo A."/>
            <person name="Nagy L.G."/>
            <person name="Floudas D."/>
            <person name="Copeland A."/>
            <person name="Barry K.W."/>
            <person name="Cichocki N."/>
            <person name="Veneault-Fourrey C."/>
            <person name="LaButti K."/>
            <person name="Lindquist E.A."/>
            <person name="Lipzen A."/>
            <person name="Lundell T."/>
            <person name="Morin E."/>
            <person name="Murat C."/>
            <person name="Riley R."/>
            <person name="Ohm R."/>
            <person name="Sun H."/>
            <person name="Tunlid A."/>
            <person name="Henrissat B."/>
            <person name="Grigoriev I.V."/>
            <person name="Hibbett D.S."/>
            <person name="Martin F."/>
        </authorList>
    </citation>
    <scope>NUCLEOTIDE SEQUENCE [LARGE SCALE GENOMIC DNA]</scope>
    <source>
        <strain evidence="8">UH-Slu-Lm8-n1</strain>
    </source>
</reference>
<evidence type="ECO:0000256" key="3">
    <source>
        <dbReference type="ARBA" id="ARBA00022964"/>
    </source>
</evidence>
<feature type="domain" description="2OGFeDO JBP1/TET oxygenase" evidence="6">
    <location>
        <begin position="131"/>
        <end position="264"/>
    </location>
</feature>
<evidence type="ECO:0000259" key="6">
    <source>
        <dbReference type="Pfam" id="PF12851"/>
    </source>
</evidence>
<dbReference type="Gene3D" id="3.60.130.30">
    <property type="match status" value="1"/>
</dbReference>
<dbReference type="OrthoDB" id="2609426at2759"/>
<dbReference type="HOGENOM" id="CLU_039070_4_2_1"/>
<dbReference type="Proteomes" id="UP000054485">
    <property type="component" value="Unassembled WGS sequence"/>
</dbReference>
<keyword evidence="2" id="KW-0479">Metal-binding</keyword>
<accession>A0A0C9Z9W0</accession>
<keyword evidence="5" id="KW-0408">Iron</keyword>